<proteinExistence type="predicted"/>
<keyword evidence="3" id="KW-1185">Reference proteome</keyword>
<dbReference type="GO" id="GO:0046513">
    <property type="term" value="P:ceramide biosynthetic process"/>
    <property type="evidence" value="ECO:0007669"/>
    <property type="project" value="TreeGrafter"/>
</dbReference>
<dbReference type="GO" id="GO:0016020">
    <property type="term" value="C:membrane"/>
    <property type="evidence" value="ECO:0007669"/>
    <property type="project" value="TreeGrafter"/>
</dbReference>
<dbReference type="Proteomes" id="UP000612055">
    <property type="component" value="Unassembled WGS sequence"/>
</dbReference>
<keyword evidence="1" id="KW-0175">Coiled coil</keyword>
<dbReference type="GO" id="GO:0030149">
    <property type="term" value="P:sphingolipid catabolic process"/>
    <property type="evidence" value="ECO:0007669"/>
    <property type="project" value="TreeGrafter"/>
</dbReference>
<evidence type="ECO:0000313" key="3">
    <source>
        <dbReference type="Proteomes" id="UP000612055"/>
    </source>
</evidence>
<protein>
    <recommendedName>
        <fullName evidence="4">Ankyrin repeat protein</fullName>
    </recommendedName>
</protein>
<comment type="caution">
    <text evidence="2">The sequence shown here is derived from an EMBL/GenBank/DDBJ whole genome shotgun (WGS) entry which is preliminary data.</text>
</comment>
<accession>A0A836BQ44</accession>
<dbReference type="GO" id="GO:0005783">
    <property type="term" value="C:endoplasmic reticulum"/>
    <property type="evidence" value="ECO:0007669"/>
    <property type="project" value="TreeGrafter"/>
</dbReference>
<evidence type="ECO:0000313" key="2">
    <source>
        <dbReference type="EMBL" id="KAG2485021.1"/>
    </source>
</evidence>
<dbReference type="PANTHER" id="PTHR12393">
    <property type="entry name" value="SPHINGOMYELIN PHOSPHODIESTERASE RELATED"/>
    <property type="match status" value="1"/>
</dbReference>
<evidence type="ECO:0008006" key="4">
    <source>
        <dbReference type="Google" id="ProtNLM"/>
    </source>
</evidence>
<reference evidence="2" key="1">
    <citation type="journal article" date="2020" name="bioRxiv">
        <title>Comparative genomics of Chlamydomonas.</title>
        <authorList>
            <person name="Craig R.J."/>
            <person name="Hasan A.R."/>
            <person name="Ness R.W."/>
            <person name="Keightley P.D."/>
        </authorList>
    </citation>
    <scope>NUCLEOTIDE SEQUENCE</scope>
    <source>
        <strain evidence="2">CCAP 11/70</strain>
    </source>
</reference>
<evidence type="ECO:0000256" key="1">
    <source>
        <dbReference type="SAM" id="Coils"/>
    </source>
</evidence>
<dbReference type="Gene3D" id="1.25.40.20">
    <property type="entry name" value="Ankyrin repeat-containing domain"/>
    <property type="match status" value="1"/>
</dbReference>
<dbReference type="OrthoDB" id="546672at2759"/>
<name>A0A836BQ44_9CHLO</name>
<dbReference type="AlphaFoldDB" id="A0A836BQ44"/>
<dbReference type="PANTHER" id="PTHR12393:SF6">
    <property type="entry name" value="SPHINGOMYELIN PHOSPHODIESTERASE 2"/>
    <property type="match status" value="1"/>
</dbReference>
<dbReference type="GO" id="GO:0004620">
    <property type="term" value="F:phospholipase activity"/>
    <property type="evidence" value="ECO:0007669"/>
    <property type="project" value="TreeGrafter"/>
</dbReference>
<feature type="coiled-coil region" evidence="1">
    <location>
        <begin position="510"/>
        <end position="541"/>
    </location>
</feature>
<gene>
    <name evidence="2" type="ORF">HYH03_016224</name>
</gene>
<organism evidence="2 3">
    <name type="scientific">Edaphochlamys debaryana</name>
    <dbReference type="NCBI Taxonomy" id="47281"/>
    <lineage>
        <taxon>Eukaryota</taxon>
        <taxon>Viridiplantae</taxon>
        <taxon>Chlorophyta</taxon>
        <taxon>core chlorophytes</taxon>
        <taxon>Chlorophyceae</taxon>
        <taxon>CS clade</taxon>
        <taxon>Chlamydomonadales</taxon>
        <taxon>Chlamydomonadales incertae sedis</taxon>
        <taxon>Edaphochlamys</taxon>
    </lineage>
</organism>
<sequence length="586" mass="63486">MPTSVFVWHLSQPCARWTLMSCAGTGTASHTIPFLLPNVLVALTAAGVQPDGRHLDAAARFGCMSACRWFIEDDRLGPDQHYWSQLLSTGARSGHRAICDWCLDQAAHVPATGKALSSHALVLGASSAACGGYVALMTWLLQLAEELAEAEAEAGTATEALRKKALRDELVPATLAGCDLPTVLQLSDRCGLTTQGIPPAWKKGASCALANALRSRGKDWREKAEWLMARAGGDWGFGDWDVQQRLACAAVDHHPLEEAAERLTWLGDKGCPYEPCALACVITSGNTPALRWLLANGLTPDSLDLETRHRSDVGAAAARGHVAMLEALRQATSAWSLELWGAVLTGAAGLGCLVVLRWAAAQLGPDRLARLVADRMRDASVFNAAVKSGCAEAMRWVYDVGVRSRRGCAMEEFAWTCAVLSRSEAAVAFLAEVDCPQPRLGEPYQSAIEGRDWHMLPALAEAGLDFGPTRTTLYARALCCCASAQVLQWLAEEAGVDARAGEAEAGTVLREYLGSEYDSDEEEAEKEEEEWAEAAMEATEEGMEAEVTRRRRRRERGWWWGPEGRVVQGRGRRHGHHTGYGQWGPA</sequence>
<dbReference type="GO" id="GO:0071944">
    <property type="term" value="C:cell periphery"/>
    <property type="evidence" value="ECO:0007669"/>
    <property type="project" value="TreeGrafter"/>
</dbReference>
<dbReference type="EMBL" id="JAEHOE010000137">
    <property type="protein sequence ID" value="KAG2485021.1"/>
    <property type="molecule type" value="Genomic_DNA"/>
</dbReference>
<dbReference type="InterPro" id="IPR036770">
    <property type="entry name" value="Ankyrin_rpt-contain_sf"/>
</dbReference>